<dbReference type="Gene3D" id="3.40.50.1820">
    <property type="entry name" value="alpha/beta hydrolase"/>
    <property type="match status" value="1"/>
</dbReference>
<evidence type="ECO:0000256" key="1">
    <source>
        <dbReference type="SAM" id="Phobius"/>
    </source>
</evidence>
<dbReference type="RefSeq" id="WP_154756646.1">
    <property type="nucleotide sequence ID" value="NZ_WMBA01000012.1"/>
</dbReference>
<evidence type="ECO:0000259" key="2">
    <source>
        <dbReference type="Pfam" id="PF00561"/>
    </source>
</evidence>
<comment type="caution">
    <text evidence="4">The sequence shown here is derived from an EMBL/GenBank/DDBJ whole genome shotgun (WGS) entry which is preliminary data.</text>
</comment>
<evidence type="ECO:0000313" key="4">
    <source>
        <dbReference type="EMBL" id="MTD54421.1"/>
    </source>
</evidence>
<dbReference type="Pfam" id="PF08386">
    <property type="entry name" value="Abhydrolase_4"/>
    <property type="match status" value="1"/>
</dbReference>
<feature type="transmembrane region" description="Helical" evidence="1">
    <location>
        <begin position="629"/>
        <end position="649"/>
    </location>
</feature>
<dbReference type="InterPro" id="IPR013595">
    <property type="entry name" value="Pept_S33_TAP-like_C"/>
</dbReference>
<dbReference type="OrthoDB" id="9796770at2"/>
<proteinExistence type="predicted"/>
<dbReference type="SUPFAM" id="SSF53474">
    <property type="entry name" value="alpha/beta-Hydrolases"/>
    <property type="match status" value="1"/>
</dbReference>
<feature type="domain" description="Peptidase S33 tripeptidyl aminopeptidase-like C-terminal" evidence="3">
    <location>
        <begin position="398"/>
        <end position="482"/>
    </location>
</feature>
<dbReference type="Proteomes" id="UP000440096">
    <property type="component" value="Unassembled WGS sequence"/>
</dbReference>
<accession>A0A6N7Z2U7</accession>
<sequence length="670" mass="71050">MRNKGLTRPRIVALVVIGLVLLGLVYIGLPSGPKAVVPEGARAGDLSMHSCSYDTEKGTLGADCGTLVVPENRDKANSRLIALPVVRIRATGANPAEPVFRLTGGPGATNMSFPQAGRLTANHDVVLVGYRGVDGSTVLDCPEVTAELRKSADLVSQESFDRRGDALALCAKRLTAQGADLDGYSLPQRVDDLEAVRTALGYQQIDLVSTSAGTRTAMIYSWRHPESIRRSAMIGVNPPGHFLWDPKVTDEELGYYSQLCARDAGCAARTNDLAGSMRATAANLPGHWLFLPIKDGNVRAAAMWGLFHATDAAAPLYAPATFDAWLSAKDGDASGLWGMSTLADLMFPEMAVWGEFAATSSIDSEAAKAYYNAGGDPGSILGNAGADFLWAGGKVTGAWPASPDYAGYRQVQPTNVETLLVSGTVDFSTPRQVSAKELLPALPNGHQVVLSEIGHNTDFWAFQPAASEQMLTAFFDRGQIDTSAYQSRPVDFDPGFLNWSTIAWTILGVMAGFAVAALALLAGMARRVRRRRSLGEKASIWLRTLAPVVLGLGGWFLAILVVRSLFPGTFLGNRLLVSVSMGIAIGLGVFLAWVNLDWARARRRRGLTVALAGSLLGAWLGGFAGDGLIGVPTALVCAAATSNLALIVFDIITDARTPRVAPEPVTAEIA</sequence>
<keyword evidence="1" id="KW-1133">Transmembrane helix</keyword>
<feature type="domain" description="AB hydrolase-1" evidence="2">
    <location>
        <begin position="99"/>
        <end position="241"/>
    </location>
</feature>
<gene>
    <name evidence="4" type="ORF">GKO32_10605</name>
</gene>
<dbReference type="PANTHER" id="PTHR43798:SF27">
    <property type="entry name" value="HYDROLASE ALPHA_BETA HYDROLASE FOLD FAMILY"/>
    <property type="match status" value="1"/>
</dbReference>
<name>A0A6N7Z2U7_9PSEU</name>
<dbReference type="GO" id="GO:0016020">
    <property type="term" value="C:membrane"/>
    <property type="evidence" value="ECO:0007669"/>
    <property type="project" value="TreeGrafter"/>
</dbReference>
<protein>
    <submittedName>
        <fullName evidence="4">Alpha/beta fold hydrolase</fullName>
    </submittedName>
</protein>
<evidence type="ECO:0000313" key="5">
    <source>
        <dbReference type="Proteomes" id="UP000440096"/>
    </source>
</evidence>
<feature type="transmembrane region" description="Helical" evidence="1">
    <location>
        <begin position="575"/>
        <end position="594"/>
    </location>
</feature>
<dbReference type="EMBL" id="WMBA01000012">
    <property type="protein sequence ID" value="MTD54421.1"/>
    <property type="molecule type" value="Genomic_DNA"/>
</dbReference>
<dbReference type="Pfam" id="PF00561">
    <property type="entry name" value="Abhydrolase_1"/>
    <property type="match status" value="1"/>
</dbReference>
<feature type="transmembrane region" description="Helical" evidence="1">
    <location>
        <begin position="12"/>
        <end position="29"/>
    </location>
</feature>
<dbReference type="PANTHER" id="PTHR43798">
    <property type="entry name" value="MONOACYLGLYCEROL LIPASE"/>
    <property type="match status" value="1"/>
</dbReference>
<reference evidence="4 5" key="1">
    <citation type="submission" date="2019-11" db="EMBL/GenBank/DDBJ databases">
        <title>Draft genome of Amycolatopsis RM579.</title>
        <authorList>
            <person name="Duangmal K."/>
            <person name="Mingma R."/>
        </authorList>
    </citation>
    <scope>NUCLEOTIDE SEQUENCE [LARGE SCALE GENOMIC DNA]</scope>
    <source>
        <strain evidence="4 5">RM579</strain>
    </source>
</reference>
<feature type="transmembrane region" description="Helical" evidence="1">
    <location>
        <begin position="544"/>
        <end position="563"/>
    </location>
</feature>
<dbReference type="InterPro" id="IPR029058">
    <property type="entry name" value="AB_hydrolase_fold"/>
</dbReference>
<keyword evidence="1" id="KW-0812">Transmembrane</keyword>
<keyword evidence="5" id="KW-1185">Reference proteome</keyword>
<evidence type="ECO:0000259" key="3">
    <source>
        <dbReference type="Pfam" id="PF08386"/>
    </source>
</evidence>
<feature type="transmembrane region" description="Helical" evidence="1">
    <location>
        <begin position="606"/>
        <end position="623"/>
    </location>
</feature>
<dbReference type="AlphaFoldDB" id="A0A6N7Z2U7"/>
<feature type="transmembrane region" description="Helical" evidence="1">
    <location>
        <begin position="502"/>
        <end position="523"/>
    </location>
</feature>
<organism evidence="4 5">
    <name type="scientific">Amycolatopsis pithecellobii</name>
    <dbReference type="NCBI Taxonomy" id="664692"/>
    <lineage>
        <taxon>Bacteria</taxon>
        <taxon>Bacillati</taxon>
        <taxon>Actinomycetota</taxon>
        <taxon>Actinomycetes</taxon>
        <taxon>Pseudonocardiales</taxon>
        <taxon>Pseudonocardiaceae</taxon>
        <taxon>Amycolatopsis</taxon>
    </lineage>
</organism>
<keyword evidence="1" id="KW-0472">Membrane</keyword>
<dbReference type="InterPro" id="IPR000073">
    <property type="entry name" value="AB_hydrolase_1"/>
</dbReference>
<keyword evidence="4" id="KW-0378">Hydrolase</keyword>
<dbReference type="GO" id="GO:0016787">
    <property type="term" value="F:hydrolase activity"/>
    <property type="evidence" value="ECO:0007669"/>
    <property type="project" value="UniProtKB-KW"/>
</dbReference>
<dbReference type="InterPro" id="IPR050266">
    <property type="entry name" value="AB_hydrolase_sf"/>
</dbReference>